<evidence type="ECO:0000313" key="3">
    <source>
        <dbReference type="Proteomes" id="UP000008963"/>
    </source>
</evidence>
<dbReference type="STRING" id="862908.BMS_3050"/>
<dbReference type="RefSeq" id="WP_014245582.1">
    <property type="nucleotide sequence ID" value="NC_016620.1"/>
</dbReference>
<dbReference type="Proteomes" id="UP000008963">
    <property type="component" value="Chromosome"/>
</dbReference>
<dbReference type="PATRIC" id="fig|862908.3.peg.2918"/>
<dbReference type="Pfam" id="PF00581">
    <property type="entry name" value="Rhodanese"/>
    <property type="match status" value="1"/>
</dbReference>
<evidence type="ECO:0000259" key="1">
    <source>
        <dbReference type="PROSITE" id="PS50206"/>
    </source>
</evidence>
<dbReference type="EMBL" id="FQ312005">
    <property type="protein sequence ID" value="CBW27811.1"/>
    <property type="molecule type" value="Genomic_DNA"/>
</dbReference>
<dbReference type="InterPro" id="IPR036873">
    <property type="entry name" value="Rhodanese-like_dom_sf"/>
</dbReference>
<dbReference type="PANTHER" id="PTHR44086:SF13">
    <property type="entry name" value="THIOSULFATE SULFURTRANSFERASE PSPE"/>
    <property type="match status" value="1"/>
</dbReference>
<name>E1WZC3_HALMS</name>
<gene>
    <name evidence="2" type="ordered locus">BMS_3050</name>
</gene>
<dbReference type="PROSITE" id="PS50206">
    <property type="entry name" value="RHODANESE_3"/>
    <property type="match status" value="1"/>
</dbReference>
<dbReference type="AlphaFoldDB" id="E1WZC3"/>
<dbReference type="SMART" id="SM00450">
    <property type="entry name" value="RHOD"/>
    <property type="match status" value="1"/>
</dbReference>
<sequence length="106" mass="12048">MIKSINSTELKAMLDANEELVLIDCREQEEWDEGHIAGAKFIPLSQFPDLYANELKDKSANLILQCRSGRRSLNACQFLLGEDFENLTNLEDGILGWQNNGYEIVK</sequence>
<accession>E1WZC3</accession>
<dbReference type="HOGENOM" id="CLU_089574_13_3_7"/>
<dbReference type="Gene3D" id="3.40.250.10">
    <property type="entry name" value="Rhodanese-like domain"/>
    <property type="match status" value="1"/>
</dbReference>
<evidence type="ECO:0000313" key="2">
    <source>
        <dbReference type="EMBL" id="CBW27811.1"/>
    </source>
</evidence>
<dbReference type="OrthoDB" id="5298903at2"/>
<dbReference type="CDD" id="cd00158">
    <property type="entry name" value="RHOD"/>
    <property type="match status" value="1"/>
</dbReference>
<organism evidence="2 3">
    <name type="scientific">Halobacteriovorax marinus (strain ATCC BAA-682 / DSM 15412 / SJ)</name>
    <name type="common">Bacteriovorax marinus</name>
    <dbReference type="NCBI Taxonomy" id="862908"/>
    <lineage>
        <taxon>Bacteria</taxon>
        <taxon>Pseudomonadati</taxon>
        <taxon>Bdellovibrionota</taxon>
        <taxon>Bacteriovoracia</taxon>
        <taxon>Bacteriovoracales</taxon>
        <taxon>Halobacteriovoraceae</taxon>
        <taxon>Halobacteriovorax</taxon>
    </lineage>
</organism>
<dbReference type="InterPro" id="IPR001763">
    <property type="entry name" value="Rhodanese-like_dom"/>
</dbReference>
<dbReference type="GO" id="GO:0004792">
    <property type="term" value="F:thiosulfate-cyanide sulfurtransferase activity"/>
    <property type="evidence" value="ECO:0007669"/>
    <property type="project" value="TreeGrafter"/>
</dbReference>
<dbReference type="SUPFAM" id="SSF52821">
    <property type="entry name" value="Rhodanese/Cell cycle control phosphatase"/>
    <property type="match status" value="1"/>
</dbReference>
<proteinExistence type="predicted"/>
<reference evidence="3" key="1">
    <citation type="journal article" date="2013" name="ISME J.">
        <title>A small predatory core genome in the divergent marine Bacteriovorax marinus SJ and the terrestrial Bdellovibrio bacteriovorus.</title>
        <authorList>
            <person name="Crossman L.C."/>
            <person name="Chen H."/>
            <person name="Cerdeno-Tarraga A.M."/>
            <person name="Brooks K."/>
            <person name="Quail M.A."/>
            <person name="Pineiro S.A."/>
            <person name="Hobley L."/>
            <person name="Sockett R.E."/>
            <person name="Bentley S.D."/>
            <person name="Parkhill J."/>
            <person name="Williams H.N."/>
            <person name="Stine O.C."/>
        </authorList>
    </citation>
    <scope>NUCLEOTIDE SEQUENCE [LARGE SCALE GENOMIC DNA]</scope>
    <source>
        <strain evidence="3">ATCC BAA-682 / DSM 15412 / SJ</strain>
    </source>
</reference>
<feature type="domain" description="Rhodanese" evidence="1">
    <location>
        <begin position="16"/>
        <end position="106"/>
    </location>
</feature>
<keyword evidence="3" id="KW-1185">Reference proteome</keyword>
<dbReference type="eggNOG" id="COG0607">
    <property type="taxonomic scope" value="Bacteria"/>
</dbReference>
<dbReference type="KEGG" id="bmx:BMS_3050"/>
<protein>
    <submittedName>
        <fullName evidence="2">Rhodanese domain protein</fullName>
    </submittedName>
</protein>
<dbReference type="PANTHER" id="PTHR44086">
    <property type="entry name" value="THIOSULFATE SULFURTRANSFERASE RDL2, MITOCHONDRIAL-RELATED"/>
    <property type="match status" value="1"/>
</dbReference>